<evidence type="ECO:0000256" key="4">
    <source>
        <dbReference type="PIRNR" id="PIRNR000517"/>
    </source>
</evidence>
<reference evidence="7 8" key="1">
    <citation type="submission" date="2019-01" db="EMBL/GenBank/DDBJ databases">
        <title>Sequencing of cultivated peanut Arachis hypogaea provides insights into genome evolution and oil improvement.</title>
        <authorList>
            <person name="Chen X."/>
        </authorList>
    </citation>
    <scope>NUCLEOTIDE SEQUENCE [LARGE SCALE GENOMIC DNA]</scope>
    <source>
        <strain evidence="8">cv. Fuhuasheng</strain>
        <tissue evidence="7">Leaves</tissue>
    </source>
</reference>
<evidence type="ECO:0000256" key="5">
    <source>
        <dbReference type="PIRSR" id="PIRSR000517-1"/>
    </source>
</evidence>
<sequence length="445" mass="49228">MEKWKFQGNQGLKSSAVSVRGVFNVLMQSISKEKEVVRLCRVDPTDNPLFSADPVAAHAVSTAAHSGNFNCYPPTFGLPQARSAHLLDCRNWLVCELLVINGFHFDGNFRNRAIAEYLSRDLPNKLSAEDIYVTDGATQAIDIILPVFATPGANILLPRPGYPQYETRAALCGLEVRHFDLLPNSSWEVDIDSLEALADDKTVAMVLISPSNPCGNVFTYQHLKRVAETARKLGIFVISDEVYAHIAFGSNPFVPMGVFSSIAPVITLGSISKRWILPGWRFGWIATCDPHGIFQKTGIAANIESYMEITSDPPTFMQAAIPEILERINDEFYSKNLDITREAANALYERFKEIPSLICPHKPDGAMAVMVQINLSQIEGIADDVDFCVKLAKEESLLILPGVIVGLKNWLRVSFGLERSAIEEGLSRLKAFCLRHAKMSQQISA</sequence>
<protein>
    <recommendedName>
        <fullName evidence="6">Aminotransferase class I/classII large domain-containing protein</fullName>
    </recommendedName>
</protein>
<dbReference type="EMBL" id="SDMP01000018">
    <property type="protein sequence ID" value="RYQ97395.1"/>
    <property type="molecule type" value="Genomic_DNA"/>
</dbReference>
<proteinExistence type="inferred from homology"/>
<gene>
    <name evidence="7" type="ORF">Ahy_B08g093443</name>
</gene>
<dbReference type="SUPFAM" id="SSF53383">
    <property type="entry name" value="PLP-dependent transferases"/>
    <property type="match status" value="1"/>
</dbReference>
<dbReference type="AlphaFoldDB" id="A0A444Y671"/>
<dbReference type="PANTHER" id="PTHR45744:SF11">
    <property type="entry name" value="TYROSINE AMINOTRANSFERASE"/>
    <property type="match status" value="1"/>
</dbReference>
<dbReference type="InterPro" id="IPR004839">
    <property type="entry name" value="Aminotransferase_I/II_large"/>
</dbReference>
<dbReference type="Pfam" id="PF00155">
    <property type="entry name" value="Aminotran_1_2"/>
    <property type="match status" value="1"/>
</dbReference>
<evidence type="ECO:0000256" key="2">
    <source>
        <dbReference type="ARBA" id="ARBA00007441"/>
    </source>
</evidence>
<name>A0A444Y671_ARAHY</name>
<dbReference type="Proteomes" id="UP000289738">
    <property type="component" value="Chromosome B08"/>
</dbReference>
<evidence type="ECO:0000313" key="7">
    <source>
        <dbReference type="EMBL" id="RYQ97395.1"/>
    </source>
</evidence>
<dbReference type="PANTHER" id="PTHR45744">
    <property type="entry name" value="TYROSINE AMINOTRANSFERASE"/>
    <property type="match status" value="1"/>
</dbReference>
<dbReference type="InterPro" id="IPR015421">
    <property type="entry name" value="PyrdxlP-dep_Trfase_major"/>
</dbReference>
<dbReference type="InterPro" id="IPR015424">
    <property type="entry name" value="PyrdxlP-dep_Trfase"/>
</dbReference>
<dbReference type="Gene3D" id="3.90.1150.10">
    <property type="entry name" value="Aspartate Aminotransferase, domain 1"/>
    <property type="match status" value="1"/>
</dbReference>
<dbReference type="STRING" id="3818.A0A444Y671"/>
<dbReference type="CDD" id="cd00609">
    <property type="entry name" value="AAT_like"/>
    <property type="match status" value="1"/>
</dbReference>
<feature type="domain" description="Aminotransferase class I/classII large" evidence="6">
    <location>
        <begin position="111"/>
        <end position="429"/>
    </location>
</feature>
<comment type="caution">
    <text evidence="7">The sequence shown here is derived from an EMBL/GenBank/DDBJ whole genome shotgun (WGS) entry which is preliminary data.</text>
</comment>
<accession>A0A444Y671</accession>
<dbReference type="Gene3D" id="3.40.640.10">
    <property type="entry name" value="Type I PLP-dependent aspartate aminotransferase-like (Major domain)"/>
    <property type="match status" value="1"/>
</dbReference>
<keyword evidence="8" id="KW-1185">Reference proteome</keyword>
<dbReference type="NCBIfam" id="TIGR01265">
    <property type="entry name" value="tyr_nico_aTase"/>
    <property type="match status" value="1"/>
</dbReference>
<comment type="cofactor">
    <cofactor evidence="1 4 5">
        <name>pyridoxal 5'-phosphate</name>
        <dbReference type="ChEBI" id="CHEBI:597326"/>
    </cofactor>
</comment>
<evidence type="ECO:0000256" key="1">
    <source>
        <dbReference type="ARBA" id="ARBA00001933"/>
    </source>
</evidence>
<evidence type="ECO:0000259" key="6">
    <source>
        <dbReference type="Pfam" id="PF00155"/>
    </source>
</evidence>
<feature type="modified residue" description="N6-(pyridoxal phosphate)lysine" evidence="5">
    <location>
        <position position="273"/>
    </location>
</feature>
<evidence type="ECO:0000256" key="3">
    <source>
        <dbReference type="ARBA" id="ARBA00022898"/>
    </source>
</evidence>
<dbReference type="GO" id="GO:0030170">
    <property type="term" value="F:pyridoxal phosphate binding"/>
    <property type="evidence" value="ECO:0007669"/>
    <property type="project" value="InterPro"/>
</dbReference>
<evidence type="ECO:0000313" key="8">
    <source>
        <dbReference type="Proteomes" id="UP000289738"/>
    </source>
</evidence>
<dbReference type="PIRSF" id="PIRSF000517">
    <property type="entry name" value="Tyr_transaminase"/>
    <property type="match status" value="1"/>
</dbReference>
<dbReference type="GO" id="GO:0004838">
    <property type="term" value="F:L-tyrosine-2-oxoglutarate transaminase activity"/>
    <property type="evidence" value="ECO:0007669"/>
    <property type="project" value="TreeGrafter"/>
</dbReference>
<keyword evidence="3 4" id="KW-0663">Pyridoxal phosphate</keyword>
<dbReference type="GO" id="GO:0006572">
    <property type="term" value="P:L-tyrosine catabolic process"/>
    <property type="evidence" value="ECO:0007669"/>
    <property type="project" value="TreeGrafter"/>
</dbReference>
<dbReference type="InterPro" id="IPR005958">
    <property type="entry name" value="TyrNic_aminoTrfase"/>
</dbReference>
<organism evidence="7 8">
    <name type="scientific">Arachis hypogaea</name>
    <name type="common">Peanut</name>
    <dbReference type="NCBI Taxonomy" id="3818"/>
    <lineage>
        <taxon>Eukaryota</taxon>
        <taxon>Viridiplantae</taxon>
        <taxon>Streptophyta</taxon>
        <taxon>Embryophyta</taxon>
        <taxon>Tracheophyta</taxon>
        <taxon>Spermatophyta</taxon>
        <taxon>Magnoliopsida</taxon>
        <taxon>eudicotyledons</taxon>
        <taxon>Gunneridae</taxon>
        <taxon>Pentapetalae</taxon>
        <taxon>rosids</taxon>
        <taxon>fabids</taxon>
        <taxon>Fabales</taxon>
        <taxon>Fabaceae</taxon>
        <taxon>Papilionoideae</taxon>
        <taxon>50 kb inversion clade</taxon>
        <taxon>dalbergioids sensu lato</taxon>
        <taxon>Dalbergieae</taxon>
        <taxon>Pterocarpus clade</taxon>
        <taxon>Arachis</taxon>
    </lineage>
</organism>
<dbReference type="InterPro" id="IPR015422">
    <property type="entry name" value="PyrdxlP-dep_Trfase_small"/>
</dbReference>
<comment type="similarity">
    <text evidence="2 4">Belongs to the class-I pyridoxal-phosphate-dependent aminotransferase family.</text>
</comment>